<name>A0A1V1H3M6_9ORYZ</name>
<sequence length="57" mass="6502">MPAQTWMGFAEDSRGRVKPARWWWQINLHARGVGVYVLNMFDEMRQQASPCGGLAGH</sequence>
<protein>
    <submittedName>
        <fullName evidence="1">Uncharacterized protein</fullName>
    </submittedName>
</protein>
<reference evidence="1" key="1">
    <citation type="submission" date="2009-05" db="EMBL/GenBank/DDBJ databases">
        <title>Oryza sativa Japonica Group genomic DNA, chromosome 6, BAC clone:KMK0024M20, cultivar:Khau Mac Kho.</title>
        <authorList>
            <person name="Matsumoto T."/>
            <person name="Wu J."/>
            <person name="Kanamori H."/>
        </authorList>
    </citation>
    <scope>NUCLEOTIDE SEQUENCE</scope>
    <source>
        <strain evidence="1">IRGC 100896</strain>
    </source>
</reference>
<evidence type="ECO:0000313" key="1">
    <source>
        <dbReference type="EMBL" id="BAX25031.1"/>
    </source>
</evidence>
<dbReference type="AlphaFoldDB" id="A0A1V1H3M6"/>
<organism evidence="1">
    <name type="scientific">Oryza officinalis</name>
    <dbReference type="NCBI Taxonomy" id="4535"/>
    <lineage>
        <taxon>Eukaryota</taxon>
        <taxon>Viridiplantae</taxon>
        <taxon>Streptophyta</taxon>
        <taxon>Embryophyta</taxon>
        <taxon>Tracheophyta</taxon>
        <taxon>Spermatophyta</taxon>
        <taxon>Magnoliopsida</taxon>
        <taxon>Liliopsida</taxon>
        <taxon>Poales</taxon>
        <taxon>Poaceae</taxon>
        <taxon>BOP clade</taxon>
        <taxon>Oryzoideae</taxon>
        <taxon>Oryzeae</taxon>
        <taxon>Oryzinae</taxon>
        <taxon>Oryza</taxon>
    </lineage>
</organism>
<accession>A0A1V1H3M6</accession>
<gene>
    <name evidence="1" type="primary">OO_Ba0014A07.64</name>
</gene>
<dbReference type="EMBL" id="AP011469">
    <property type="protein sequence ID" value="BAX25031.1"/>
    <property type="molecule type" value="Genomic_DNA"/>
</dbReference>
<proteinExistence type="predicted"/>